<evidence type="ECO:0000256" key="2">
    <source>
        <dbReference type="ARBA" id="ARBA00035112"/>
    </source>
</evidence>
<dbReference type="InterPro" id="IPR021765">
    <property type="entry name" value="UstYa-like"/>
</dbReference>
<evidence type="ECO:0000256" key="1">
    <source>
        <dbReference type="ARBA" id="ARBA00004685"/>
    </source>
</evidence>
<comment type="pathway">
    <text evidence="1">Mycotoxin biosynthesis.</text>
</comment>
<name>A0AAW0DKU8_9AGAR</name>
<comment type="similarity">
    <text evidence="2">Belongs to the ustYa family.</text>
</comment>
<dbReference type="EMBL" id="JAWWNJ010000008">
    <property type="protein sequence ID" value="KAK7050725.1"/>
    <property type="molecule type" value="Genomic_DNA"/>
</dbReference>
<dbReference type="PANTHER" id="PTHR33365">
    <property type="entry name" value="YALI0B05434P"/>
    <property type="match status" value="1"/>
</dbReference>
<comment type="caution">
    <text evidence="3">The sequence shown here is derived from an EMBL/GenBank/DDBJ whole genome shotgun (WGS) entry which is preliminary data.</text>
</comment>
<sequence>MGRAKLPAWPSRSFRLCLYFGACAIVFALVLGGTRNISPAKSPSMVVPYPGSSPVWDLGHLGVVKMAIEDTVNYPLNGTDADSRWSSMLPKGGGIVHVGPDKKPYMLSIFHQLKCLDVIRRFHVATVEGDPSALQDLARHCLNYLRLMVLCRSDLRLESIQNRDGMHAVDMYGDLTCTDWRQVYARVEENAGR</sequence>
<gene>
    <name evidence="3" type="ORF">R3P38DRAFT_3608782</name>
</gene>
<evidence type="ECO:0000313" key="3">
    <source>
        <dbReference type="EMBL" id="KAK7050725.1"/>
    </source>
</evidence>
<organism evidence="3 4">
    <name type="scientific">Favolaschia claudopus</name>
    <dbReference type="NCBI Taxonomy" id="2862362"/>
    <lineage>
        <taxon>Eukaryota</taxon>
        <taxon>Fungi</taxon>
        <taxon>Dikarya</taxon>
        <taxon>Basidiomycota</taxon>
        <taxon>Agaricomycotina</taxon>
        <taxon>Agaricomycetes</taxon>
        <taxon>Agaricomycetidae</taxon>
        <taxon>Agaricales</taxon>
        <taxon>Marasmiineae</taxon>
        <taxon>Mycenaceae</taxon>
        <taxon>Favolaschia</taxon>
    </lineage>
</organism>
<proteinExistence type="inferred from homology"/>
<dbReference type="Proteomes" id="UP001362999">
    <property type="component" value="Unassembled WGS sequence"/>
</dbReference>
<evidence type="ECO:0000313" key="4">
    <source>
        <dbReference type="Proteomes" id="UP001362999"/>
    </source>
</evidence>
<keyword evidence="4" id="KW-1185">Reference proteome</keyword>
<dbReference type="GO" id="GO:0043386">
    <property type="term" value="P:mycotoxin biosynthetic process"/>
    <property type="evidence" value="ECO:0007669"/>
    <property type="project" value="InterPro"/>
</dbReference>
<reference evidence="3 4" key="1">
    <citation type="journal article" date="2024" name="J Genomics">
        <title>Draft genome sequencing and assembly of Favolaschia claudopus CIRM-BRFM 2984 isolated from oak limbs.</title>
        <authorList>
            <person name="Navarro D."/>
            <person name="Drula E."/>
            <person name="Chaduli D."/>
            <person name="Cazenave R."/>
            <person name="Ahrendt S."/>
            <person name="Wang J."/>
            <person name="Lipzen A."/>
            <person name="Daum C."/>
            <person name="Barry K."/>
            <person name="Grigoriev I.V."/>
            <person name="Favel A."/>
            <person name="Rosso M.N."/>
            <person name="Martin F."/>
        </authorList>
    </citation>
    <scope>NUCLEOTIDE SEQUENCE [LARGE SCALE GENOMIC DNA]</scope>
    <source>
        <strain evidence="3 4">CIRM-BRFM 2984</strain>
    </source>
</reference>
<dbReference type="PANTHER" id="PTHR33365:SF4">
    <property type="entry name" value="CYCLOCHLOROTINE BIOSYNTHESIS PROTEIN O"/>
    <property type="match status" value="1"/>
</dbReference>
<protein>
    <submittedName>
        <fullName evidence="3">Uncharacterized protein</fullName>
    </submittedName>
</protein>
<dbReference type="AlphaFoldDB" id="A0AAW0DKU8"/>
<dbReference type="Pfam" id="PF11807">
    <property type="entry name" value="UstYa"/>
    <property type="match status" value="1"/>
</dbReference>
<accession>A0AAW0DKU8</accession>